<comment type="caution">
    <text evidence="2">The sequence shown here is derived from an EMBL/GenBank/DDBJ whole genome shotgun (WGS) entry which is preliminary data.</text>
</comment>
<name>A0A9Q4KXG6_9EURY</name>
<feature type="transmembrane region" description="Helical" evidence="1">
    <location>
        <begin position="99"/>
        <end position="117"/>
    </location>
</feature>
<feature type="transmembrane region" description="Helical" evidence="1">
    <location>
        <begin position="62"/>
        <end position="87"/>
    </location>
</feature>
<dbReference type="RefSeq" id="WP_277520626.1">
    <property type="nucleotide sequence ID" value="NZ_JAMQOT010000002.1"/>
</dbReference>
<dbReference type="AlphaFoldDB" id="A0A9Q4KXG6"/>
<dbReference type="EMBL" id="JAMQOT010000002">
    <property type="protein sequence ID" value="MDF9745150.1"/>
    <property type="molecule type" value="Genomic_DNA"/>
</dbReference>
<reference evidence="2" key="1">
    <citation type="submission" date="2022-06" db="EMBL/GenBank/DDBJ databases">
        <title>Natrinema sp. a new haloarchaeum isolate from saline soil.</title>
        <authorList>
            <person name="Strakova D."/>
            <person name="Galisteo C."/>
            <person name="Sanchez-Porro C."/>
            <person name="Ventosa A."/>
        </authorList>
    </citation>
    <scope>NUCLEOTIDE SEQUENCE</scope>
    <source>
        <strain evidence="2">S1CR25-10</strain>
    </source>
</reference>
<feature type="transmembrane region" description="Helical" evidence="1">
    <location>
        <begin position="20"/>
        <end position="42"/>
    </location>
</feature>
<dbReference type="PANTHER" id="PTHR42241">
    <property type="entry name" value="HYPOTHETICAL MEMBRANE PROTEIN, CONSERVED, DUF998 FAMILY"/>
    <property type="match status" value="1"/>
</dbReference>
<evidence type="ECO:0000313" key="2">
    <source>
        <dbReference type="EMBL" id="MDF9745150.1"/>
    </source>
</evidence>
<protein>
    <submittedName>
        <fullName evidence="2">DUF998 domain-containing protein</fullName>
    </submittedName>
</protein>
<evidence type="ECO:0000313" key="3">
    <source>
        <dbReference type="Proteomes" id="UP001154061"/>
    </source>
</evidence>
<accession>A0A9Q4KXG6</accession>
<keyword evidence="1" id="KW-1133">Transmembrane helix</keyword>
<feature type="transmembrane region" description="Helical" evidence="1">
    <location>
        <begin position="189"/>
        <end position="211"/>
    </location>
</feature>
<dbReference type="Proteomes" id="UP001154061">
    <property type="component" value="Unassembled WGS sequence"/>
</dbReference>
<dbReference type="PANTHER" id="PTHR42241:SF2">
    <property type="entry name" value="HYPOTHETICAL MEMBRANE PROTEIN, CONSERVED, DUF998 FAMILY"/>
    <property type="match status" value="1"/>
</dbReference>
<keyword evidence="1" id="KW-0472">Membrane</keyword>
<dbReference type="InterPro" id="IPR009339">
    <property type="entry name" value="DUF998"/>
</dbReference>
<feature type="transmembrane region" description="Helical" evidence="1">
    <location>
        <begin position="159"/>
        <end position="177"/>
    </location>
</feature>
<gene>
    <name evidence="2" type="ORF">NDI89_06075</name>
</gene>
<keyword evidence="1" id="KW-0812">Transmembrane</keyword>
<proteinExistence type="predicted"/>
<sequence length="226" mass="23965">MANQKRIATYRGTATRKRIATYCGIAAALVSLGAILLATLVAPPETFTWQGKALSDMGRYGAPTFPIFNGGLILSGLLGAPFIWLVWITSRNALERLGVALLALAVVGMIGVGVFFLDHTAVYLESSLHGLAALAVFGIAPFASWVYGTGAALAGDGRLAIASFWFGNVHPLAWLGWLFSVGGASSSSAWFAVPEFVVSVAFSGWILSLAFTIRRRDDGELDVPNR</sequence>
<keyword evidence="3" id="KW-1185">Reference proteome</keyword>
<feature type="transmembrane region" description="Helical" evidence="1">
    <location>
        <begin position="129"/>
        <end position="147"/>
    </location>
</feature>
<organism evidence="2 3">
    <name type="scientific">Natrinema salsiterrestre</name>
    <dbReference type="NCBI Taxonomy" id="2950540"/>
    <lineage>
        <taxon>Archaea</taxon>
        <taxon>Methanobacteriati</taxon>
        <taxon>Methanobacteriota</taxon>
        <taxon>Stenosarchaea group</taxon>
        <taxon>Halobacteria</taxon>
        <taxon>Halobacteriales</taxon>
        <taxon>Natrialbaceae</taxon>
        <taxon>Natrinema</taxon>
    </lineage>
</organism>
<dbReference type="Pfam" id="PF06197">
    <property type="entry name" value="DUF998"/>
    <property type="match status" value="1"/>
</dbReference>
<evidence type="ECO:0000256" key="1">
    <source>
        <dbReference type="SAM" id="Phobius"/>
    </source>
</evidence>